<evidence type="ECO:0000256" key="6">
    <source>
        <dbReference type="ARBA" id="ARBA00022989"/>
    </source>
</evidence>
<dbReference type="GO" id="GO:0005886">
    <property type="term" value="C:plasma membrane"/>
    <property type="evidence" value="ECO:0007669"/>
    <property type="project" value="UniProtKB-SubCell"/>
</dbReference>
<feature type="transmembrane region" description="Helical" evidence="8">
    <location>
        <begin position="140"/>
        <end position="159"/>
    </location>
</feature>
<dbReference type="STRING" id="1192868.GCA_000304395_03302"/>
<evidence type="ECO:0000256" key="1">
    <source>
        <dbReference type="ARBA" id="ARBA00004651"/>
    </source>
</evidence>
<feature type="transmembrane region" description="Helical" evidence="8">
    <location>
        <begin position="352"/>
        <end position="370"/>
    </location>
</feature>
<keyword evidence="5 8" id="KW-0812">Transmembrane</keyword>
<dbReference type="Pfam" id="PF07690">
    <property type="entry name" value="MFS_1"/>
    <property type="match status" value="1"/>
</dbReference>
<keyword evidence="11" id="KW-1185">Reference proteome</keyword>
<dbReference type="Proteomes" id="UP000245396">
    <property type="component" value="Unassembled WGS sequence"/>
</dbReference>
<evidence type="ECO:0000256" key="4">
    <source>
        <dbReference type="ARBA" id="ARBA00022475"/>
    </source>
</evidence>
<evidence type="ECO:0000256" key="5">
    <source>
        <dbReference type="ARBA" id="ARBA00022692"/>
    </source>
</evidence>
<feature type="transmembrane region" description="Helical" evidence="8">
    <location>
        <begin position="165"/>
        <end position="189"/>
    </location>
</feature>
<keyword evidence="8" id="KW-0997">Cell inner membrane</keyword>
<reference evidence="10 11" key="1">
    <citation type="submission" date="2018-05" db="EMBL/GenBank/DDBJ databases">
        <title>Genomic Encyclopedia of Type Strains, Phase IV (KMG-IV): sequencing the most valuable type-strain genomes for metagenomic binning, comparative biology and taxonomic classification.</title>
        <authorList>
            <person name="Goeker M."/>
        </authorList>
    </citation>
    <scope>NUCLEOTIDE SEQUENCE [LARGE SCALE GENOMIC DNA]</scope>
    <source>
        <strain evidence="10 11">DSM 6986</strain>
    </source>
</reference>
<evidence type="ECO:0000313" key="10">
    <source>
        <dbReference type="EMBL" id="PWJ85029.1"/>
    </source>
</evidence>
<feature type="transmembrane region" description="Helical" evidence="8">
    <location>
        <begin position="54"/>
        <end position="70"/>
    </location>
</feature>
<dbReference type="EMBL" id="QGGG01000004">
    <property type="protein sequence ID" value="PWJ85029.1"/>
    <property type="molecule type" value="Genomic_DNA"/>
</dbReference>
<feature type="transmembrane region" description="Helical" evidence="8">
    <location>
        <begin position="210"/>
        <end position="235"/>
    </location>
</feature>
<keyword evidence="3 8" id="KW-0813">Transport</keyword>
<dbReference type="AlphaFoldDB" id="A0A316C5T0"/>
<sequence length="408" mass="43122">MQTPLQPAAVMSERRVALIGGLMAAIGPMSLSLFTPAMPEIVHAFGTTQSAVKMTMSLYFGGFAFAQLACGPLSDAFGRRPVTVAFMAIYLAGSIFALLSPTIEMLIAARFLQGVGAAVGVAVSRALVRDLFTHERSARIMNLIGIILAIGPAVSPTLGGFTMELFGWHAIFLLMVAMGGLVVAVTMVSMRETVMRDPSRLRPRQLLKNYALILGTPYFTLSSLAIGGSAGALYVLASVLPFVMMERVGLTPTQFGVGMMIQSASYLVGSLVLRRLIGRFGAFRLVPVGLVCIGVASLALAIGLRLFEPNFYNVMVPVGVYAFGIAYVMPAMSTAAMAPFQKNAGAASAMMGFFQMGAGLLGSACAAMVADTVVAVATIIPIMGLIAILSWVIWRTLPEPHQTTSRHP</sequence>
<keyword evidence="6 8" id="KW-1133">Transmembrane helix</keyword>
<comment type="caution">
    <text evidence="8">Lacks conserved residue(s) required for the propagation of feature annotation.</text>
</comment>
<dbReference type="Gene3D" id="1.20.1720.10">
    <property type="entry name" value="Multidrug resistance protein D"/>
    <property type="match status" value="1"/>
</dbReference>
<evidence type="ECO:0000259" key="9">
    <source>
        <dbReference type="PROSITE" id="PS50850"/>
    </source>
</evidence>
<evidence type="ECO:0000256" key="8">
    <source>
        <dbReference type="RuleBase" id="RU365088"/>
    </source>
</evidence>
<dbReference type="SUPFAM" id="SSF103473">
    <property type="entry name" value="MFS general substrate transporter"/>
    <property type="match status" value="1"/>
</dbReference>
<dbReference type="InterPro" id="IPR020846">
    <property type="entry name" value="MFS_dom"/>
</dbReference>
<feature type="transmembrane region" description="Helical" evidence="8">
    <location>
        <begin position="105"/>
        <end position="128"/>
    </location>
</feature>
<dbReference type="PANTHER" id="PTHR23502:SF132">
    <property type="entry name" value="POLYAMINE TRANSPORTER 2-RELATED"/>
    <property type="match status" value="1"/>
</dbReference>
<comment type="subcellular location">
    <subcellularLocation>
        <location evidence="8">Cell inner membrane</location>
        <topology evidence="8">Multi-pass membrane protein</topology>
    </subcellularLocation>
    <subcellularLocation>
        <location evidence="1">Cell membrane</location>
        <topology evidence="1">Multi-pass membrane protein</topology>
    </subcellularLocation>
</comment>
<name>A0A316C5T0_PSESE</name>
<dbReference type="PRINTS" id="PR01036">
    <property type="entry name" value="TCRTETB"/>
</dbReference>
<feature type="transmembrane region" description="Helical" evidence="8">
    <location>
        <begin position="82"/>
        <end position="99"/>
    </location>
</feature>
<accession>A0A316C5T0</accession>
<comment type="similarity">
    <text evidence="2 8">Belongs to the major facilitator superfamily. Bcr/CmlA family.</text>
</comment>
<dbReference type="RefSeq" id="WP_342353266.1">
    <property type="nucleotide sequence ID" value="NZ_QGGG01000004.1"/>
</dbReference>
<dbReference type="NCBIfam" id="TIGR00710">
    <property type="entry name" value="efflux_Bcr_CflA"/>
    <property type="match status" value="1"/>
</dbReference>
<organism evidence="10 11">
    <name type="scientific">Pseudaminobacter salicylatoxidans</name>
    <dbReference type="NCBI Taxonomy" id="93369"/>
    <lineage>
        <taxon>Bacteria</taxon>
        <taxon>Pseudomonadati</taxon>
        <taxon>Pseudomonadota</taxon>
        <taxon>Alphaproteobacteria</taxon>
        <taxon>Hyphomicrobiales</taxon>
        <taxon>Phyllobacteriaceae</taxon>
        <taxon>Pseudaminobacter</taxon>
    </lineage>
</organism>
<feature type="transmembrane region" description="Helical" evidence="8">
    <location>
        <begin position="319"/>
        <end position="340"/>
    </location>
</feature>
<evidence type="ECO:0000256" key="7">
    <source>
        <dbReference type="ARBA" id="ARBA00023136"/>
    </source>
</evidence>
<dbReference type="CDD" id="cd17320">
    <property type="entry name" value="MFS_MdfA_MDR_like"/>
    <property type="match status" value="1"/>
</dbReference>
<feature type="domain" description="Major facilitator superfamily (MFS) profile" evidence="9">
    <location>
        <begin position="16"/>
        <end position="402"/>
    </location>
</feature>
<dbReference type="GO" id="GO:0042910">
    <property type="term" value="F:xenobiotic transmembrane transporter activity"/>
    <property type="evidence" value="ECO:0007669"/>
    <property type="project" value="InterPro"/>
</dbReference>
<evidence type="ECO:0000256" key="3">
    <source>
        <dbReference type="ARBA" id="ARBA00022448"/>
    </source>
</evidence>
<proteinExistence type="inferred from homology"/>
<dbReference type="GO" id="GO:1990961">
    <property type="term" value="P:xenobiotic detoxification by transmembrane export across the plasma membrane"/>
    <property type="evidence" value="ECO:0007669"/>
    <property type="project" value="InterPro"/>
</dbReference>
<dbReference type="InterPro" id="IPR011701">
    <property type="entry name" value="MFS"/>
</dbReference>
<feature type="transmembrane region" description="Helical" evidence="8">
    <location>
        <begin position="285"/>
        <end position="307"/>
    </location>
</feature>
<protein>
    <recommendedName>
        <fullName evidence="8">Bcr/CflA family efflux transporter</fullName>
    </recommendedName>
</protein>
<evidence type="ECO:0000313" key="11">
    <source>
        <dbReference type="Proteomes" id="UP000245396"/>
    </source>
</evidence>
<keyword evidence="7 8" id="KW-0472">Membrane</keyword>
<keyword evidence="4" id="KW-1003">Cell membrane</keyword>
<gene>
    <name evidence="10" type="ORF">C7441_104298</name>
</gene>
<dbReference type="InterPro" id="IPR004812">
    <property type="entry name" value="Efflux_drug-R_Bcr/CmlA"/>
</dbReference>
<feature type="transmembrane region" description="Helical" evidence="8">
    <location>
        <begin position="376"/>
        <end position="397"/>
    </location>
</feature>
<comment type="caution">
    <text evidence="10">The sequence shown here is derived from an EMBL/GenBank/DDBJ whole genome shotgun (WGS) entry which is preliminary data.</text>
</comment>
<dbReference type="PANTHER" id="PTHR23502">
    <property type="entry name" value="MAJOR FACILITATOR SUPERFAMILY"/>
    <property type="match status" value="1"/>
</dbReference>
<feature type="transmembrane region" description="Helical" evidence="8">
    <location>
        <begin position="255"/>
        <end position="273"/>
    </location>
</feature>
<dbReference type="PROSITE" id="PS50850">
    <property type="entry name" value="MFS"/>
    <property type="match status" value="1"/>
</dbReference>
<dbReference type="InterPro" id="IPR036259">
    <property type="entry name" value="MFS_trans_sf"/>
</dbReference>
<evidence type="ECO:0000256" key="2">
    <source>
        <dbReference type="ARBA" id="ARBA00006236"/>
    </source>
</evidence>